<dbReference type="InterPro" id="IPR000914">
    <property type="entry name" value="SBP_5_dom"/>
</dbReference>
<dbReference type="InterPro" id="IPR039424">
    <property type="entry name" value="SBP_5"/>
</dbReference>
<dbReference type="PANTHER" id="PTHR30290:SF9">
    <property type="entry name" value="OLIGOPEPTIDE-BINDING PROTEIN APPA"/>
    <property type="match status" value="1"/>
</dbReference>
<feature type="domain" description="Solute-binding protein family 5" evidence="5">
    <location>
        <begin position="91"/>
        <end position="462"/>
    </location>
</feature>
<dbReference type="RefSeq" id="WP_122923613.1">
    <property type="nucleotide sequence ID" value="NZ_RHHU01000005.1"/>
</dbReference>
<comment type="caution">
    <text evidence="6">The sequence shown here is derived from an EMBL/GenBank/DDBJ whole genome shotgun (WGS) entry which is preliminary data.</text>
</comment>
<dbReference type="Proteomes" id="UP000269573">
    <property type="component" value="Unassembled WGS sequence"/>
</dbReference>
<comment type="similarity">
    <text evidence="1">Belongs to the bacterial solute-binding protein 5 family.</text>
</comment>
<protein>
    <submittedName>
        <fullName evidence="6">Oligopeptide-binding protein AppA</fullName>
    </submittedName>
</protein>
<dbReference type="PANTHER" id="PTHR30290">
    <property type="entry name" value="PERIPLASMIC BINDING COMPONENT OF ABC TRANSPORTER"/>
    <property type="match status" value="1"/>
</dbReference>
<dbReference type="Gene3D" id="3.90.76.10">
    <property type="entry name" value="Dipeptide-binding Protein, Domain 1"/>
    <property type="match status" value="1"/>
</dbReference>
<dbReference type="GO" id="GO:1904680">
    <property type="term" value="F:peptide transmembrane transporter activity"/>
    <property type="evidence" value="ECO:0007669"/>
    <property type="project" value="TreeGrafter"/>
</dbReference>
<dbReference type="PROSITE" id="PS51257">
    <property type="entry name" value="PROKAR_LIPOPROTEIN"/>
    <property type="match status" value="1"/>
</dbReference>
<feature type="signal peptide" evidence="4">
    <location>
        <begin position="1"/>
        <end position="25"/>
    </location>
</feature>
<accession>A0A3M8DHM6</accession>
<dbReference type="PIRSF" id="PIRSF002741">
    <property type="entry name" value="MppA"/>
    <property type="match status" value="1"/>
</dbReference>
<dbReference type="GO" id="GO:0043190">
    <property type="term" value="C:ATP-binding cassette (ABC) transporter complex"/>
    <property type="evidence" value="ECO:0007669"/>
    <property type="project" value="InterPro"/>
</dbReference>
<gene>
    <name evidence="6" type="ORF">EDM59_10840</name>
</gene>
<feature type="chain" id="PRO_5039620180" evidence="4">
    <location>
        <begin position="26"/>
        <end position="546"/>
    </location>
</feature>
<dbReference type="Pfam" id="PF00496">
    <property type="entry name" value="SBP_bac_5"/>
    <property type="match status" value="1"/>
</dbReference>
<dbReference type="EMBL" id="RHHU01000005">
    <property type="protein sequence ID" value="RNB86657.1"/>
    <property type="molecule type" value="Genomic_DNA"/>
</dbReference>
<proteinExistence type="inferred from homology"/>
<dbReference type="GO" id="GO:0015833">
    <property type="term" value="P:peptide transport"/>
    <property type="evidence" value="ECO:0007669"/>
    <property type="project" value="TreeGrafter"/>
</dbReference>
<evidence type="ECO:0000313" key="6">
    <source>
        <dbReference type="EMBL" id="RNB86657.1"/>
    </source>
</evidence>
<dbReference type="SUPFAM" id="SSF53850">
    <property type="entry name" value="Periplasmic binding protein-like II"/>
    <property type="match status" value="1"/>
</dbReference>
<evidence type="ECO:0000256" key="2">
    <source>
        <dbReference type="ARBA" id="ARBA00022448"/>
    </source>
</evidence>
<evidence type="ECO:0000256" key="3">
    <source>
        <dbReference type="ARBA" id="ARBA00022729"/>
    </source>
</evidence>
<dbReference type="Gene3D" id="3.10.105.10">
    <property type="entry name" value="Dipeptide-binding Protein, Domain 3"/>
    <property type="match status" value="1"/>
</dbReference>
<name>A0A3M8DHM6_9BACL</name>
<dbReference type="InterPro" id="IPR030678">
    <property type="entry name" value="Peptide/Ni-bd"/>
</dbReference>
<evidence type="ECO:0000256" key="1">
    <source>
        <dbReference type="ARBA" id="ARBA00005695"/>
    </source>
</evidence>
<dbReference type="AlphaFoldDB" id="A0A3M8DHM6"/>
<keyword evidence="2" id="KW-0813">Transport</keyword>
<organism evidence="6 7">
    <name type="scientific">Brevibacillus nitrificans</name>
    <dbReference type="NCBI Taxonomy" id="651560"/>
    <lineage>
        <taxon>Bacteria</taxon>
        <taxon>Bacillati</taxon>
        <taxon>Bacillota</taxon>
        <taxon>Bacilli</taxon>
        <taxon>Bacillales</taxon>
        <taxon>Paenibacillaceae</taxon>
        <taxon>Brevibacillus</taxon>
    </lineage>
</organism>
<evidence type="ECO:0000259" key="5">
    <source>
        <dbReference type="Pfam" id="PF00496"/>
    </source>
</evidence>
<evidence type="ECO:0000313" key="7">
    <source>
        <dbReference type="Proteomes" id="UP000269573"/>
    </source>
</evidence>
<keyword evidence="7" id="KW-1185">Reference proteome</keyword>
<dbReference type="GO" id="GO:0042597">
    <property type="term" value="C:periplasmic space"/>
    <property type="evidence" value="ECO:0007669"/>
    <property type="project" value="UniProtKB-ARBA"/>
</dbReference>
<evidence type="ECO:0000256" key="4">
    <source>
        <dbReference type="SAM" id="SignalP"/>
    </source>
</evidence>
<dbReference type="Gene3D" id="3.40.190.10">
    <property type="entry name" value="Periplasmic binding protein-like II"/>
    <property type="match status" value="1"/>
</dbReference>
<sequence>MKKLLQPVVAVLVSVAVMVSGCSSSGETAKPASTDQKPAEEKASTKMVSIGVFNPPISFNPLISSRDLSSAELGTLLFEPLINRIEPLQFLPQLAESFDTTDKQTYTVKLNPNAKWTDGTAVTTEDVAYTLALIANPKVESTLGSSIAFLEGVGPDGKLPEGQTEISGLKIIDAQTFELRAKNPTDPNMIKEQFGMKFKALPKHVLKGVKPEELVKHPFMQNPNVTNGAFTLVKYEKDQYVEFAANKAYYRGAPKLDKIFVKIMPGTNLVAQLQSGEIDMNYGLGIGNVPDQDYELLGKNENLRTKLEPQVGIQAMMLNTKTIENVKVRQAIAHAINRQLIVDNLMKGNAEIFDGLYPSLSAYQNKSLQPIPFDTEKAKSLLQEAGWDSNRELTFVVPTGNQIREQSAQIIAENLKAVGIKAKITKYDFATVSQKLRKHEFDLALSGLYMNIDPDSSAYYHSEGLSNSSAYANPEVDKLLEQGKAEADEKRRKEIYDQVQTIVQQDVPLLTLYYNPALVAINKRVIKGEPRLFGTTYDVQEWDVKE</sequence>
<keyword evidence="3 4" id="KW-0732">Signal</keyword>
<reference evidence="6 7" key="1">
    <citation type="submission" date="2018-10" db="EMBL/GenBank/DDBJ databases">
        <title>Phylogenomics of Brevibacillus.</title>
        <authorList>
            <person name="Dunlap C."/>
        </authorList>
    </citation>
    <scope>NUCLEOTIDE SEQUENCE [LARGE SCALE GENOMIC DNA]</scope>
    <source>
        <strain evidence="6 7">JCM 15774</strain>
    </source>
</reference>